<organism evidence="4 5">
    <name type="scientific">Candidatus Spechtbacteria bacterium SB0662_bin_43</name>
    <dbReference type="NCBI Taxonomy" id="2604897"/>
    <lineage>
        <taxon>Bacteria</taxon>
        <taxon>Candidatus Spechtiibacteriota</taxon>
    </lineage>
</organism>
<name>A0A845DER4_9BACT</name>
<dbReference type="InterPro" id="IPR029052">
    <property type="entry name" value="Metallo-depent_PP-like"/>
</dbReference>
<keyword evidence="2" id="KW-0472">Membrane</keyword>
<dbReference type="EMBL" id="VXOY01000028">
    <property type="protein sequence ID" value="MYE38511.1"/>
    <property type="molecule type" value="Genomic_DNA"/>
</dbReference>
<dbReference type="Proteomes" id="UP000449092">
    <property type="component" value="Unassembled WGS sequence"/>
</dbReference>
<evidence type="ECO:0000313" key="4">
    <source>
        <dbReference type="EMBL" id="MYE38511.1"/>
    </source>
</evidence>
<dbReference type="CDD" id="cd07381">
    <property type="entry name" value="MPP_CapA"/>
    <property type="match status" value="1"/>
</dbReference>
<dbReference type="InterPro" id="IPR019079">
    <property type="entry name" value="Capsule_synth_CapA"/>
</dbReference>
<reference evidence="4 5" key="1">
    <citation type="submission" date="2019-09" db="EMBL/GenBank/DDBJ databases">
        <title>Characterisation of the sponge microbiome using genome-centric metagenomics.</title>
        <authorList>
            <person name="Engelberts J.P."/>
            <person name="Robbins S.J."/>
            <person name="De Goeij J.M."/>
            <person name="Aranda M."/>
            <person name="Bell S.C."/>
            <person name="Webster N.S."/>
        </authorList>
    </citation>
    <scope>NUCLEOTIDE SEQUENCE [LARGE SCALE GENOMIC DNA]</scope>
    <source>
        <strain evidence="4">SB0662_bin_43</strain>
    </source>
</reference>
<sequence>MRYTNRSTIIYRSNANTMTKRKILIWLCGITALYIVLFLVQSFSDTLVPEPAPQSATNYHAPQRSAHEITLVATGDLLIHSTVFRAAQTDEGWDFDPMFRSVAPFLSQADSAICHLETPLSPDNTNLSGYPVFNVPNQLASTIANVGYDSCSLASNHTTDTGIRGIEGTITALDEAGVSHHGMARDPEEAQNLNILTVDDFTIAHLSYTYGLNTGVLKPELQHQTNIIDVATIIDDAQRARESGADFVLISLHWGNEYQQQPSAYQTERATALLNNDAIDMIIGHHAHVIQPIDVINEKYVAYGLGNFLSDQTPKGCNCPKGVEDGVMLFITLAPNDNQQLAVKQLNYIPTYVKRPGFEIIPIISPQNQDEEESAQRTKNALHSLGVEIPLRTPGAQPTTTNQ</sequence>
<gene>
    <name evidence="4" type="ORF">F4X82_03275</name>
</gene>
<keyword evidence="2" id="KW-1133">Transmembrane helix</keyword>
<comment type="similarity">
    <text evidence="1">Belongs to the CapA family.</text>
</comment>
<dbReference type="InterPro" id="IPR052169">
    <property type="entry name" value="CW_Biosynth-Accessory"/>
</dbReference>
<evidence type="ECO:0000256" key="2">
    <source>
        <dbReference type="SAM" id="Phobius"/>
    </source>
</evidence>
<evidence type="ECO:0000259" key="3">
    <source>
        <dbReference type="SMART" id="SM00854"/>
    </source>
</evidence>
<dbReference type="SMART" id="SM00854">
    <property type="entry name" value="PGA_cap"/>
    <property type="match status" value="1"/>
</dbReference>
<dbReference type="SUPFAM" id="SSF56300">
    <property type="entry name" value="Metallo-dependent phosphatases"/>
    <property type="match status" value="1"/>
</dbReference>
<dbReference type="AlphaFoldDB" id="A0A845DER4"/>
<protein>
    <submittedName>
        <fullName evidence="4">CapA family protein</fullName>
    </submittedName>
</protein>
<proteinExistence type="inferred from homology"/>
<dbReference type="PANTHER" id="PTHR33393">
    <property type="entry name" value="POLYGLUTAMINE SYNTHESIS ACCESSORY PROTEIN RV0574C-RELATED"/>
    <property type="match status" value="1"/>
</dbReference>
<accession>A0A845DER4</accession>
<dbReference type="PANTHER" id="PTHR33393:SF11">
    <property type="entry name" value="POLYGLUTAMINE SYNTHESIS ACCESSORY PROTEIN RV0574C-RELATED"/>
    <property type="match status" value="1"/>
</dbReference>
<keyword evidence="2" id="KW-0812">Transmembrane</keyword>
<comment type="caution">
    <text evidence="4">The sequence shown here is derived from an EMBL/GenBank/DDBJ whole genome shotgun (WGS) entry which is preliminary data.</text>
</comment>
<evidence type="ECO:0000313" key="5">
    <source>
        <dbReference type="Proteomes" id="UP000449092"/>
    </source>
</evidence>
<feature type="transmembrane region" description="Helical" evidence="2">
    <location>
        <begin position="23"/>
        <end position="43"/>
    </location>
</feature>
<feature type="domain" description="Capsule synthesis protein CapA" evidence="3">
    <location>
        <begin position="70"/>
        <end position="312"/>
    </location>
</feature>
<evidence type="ECO:0000256" key="1">
    <source>
        <dbReference type="ARBA" id="ARBA00005662"/>
    </source>
</evidence>
<dbReference type="Pfam" id="PF09587">
    <property type="entry name" value="PGA_cap"/>
    <property type="match status" value="1"/>
</dbReference>
<dbReference type="Gene3D" id="3.60.21.10">
    <property type="match status" value="1"/>
</dbReference>